<dbReference type="GO" id="GO:0017004">
    <property type="term" value="P:cytochrome complex assembly"/>
    <property type="evidence" value="ECO:0007669"/>
    <property type="project" value="UniProtKB-KW"/>
</dbReference>
<keyword evidence="6" id="KW-1133">Transmembrane helix</keyword>
<evidence type="ECO:0000256" key="6">
    <source>
        <dbReference type="SAM" id="Phobius"/>
    </source>
</evidence>
<gene>
    <name evidence="9" type="primary">ccmI</name>
    <name evidence="9" type="ORF">FEM41_22665</name>
</gene>
<keyword evidence="6" id="KW-0812">Transmembrane</keyword>
<feature type="repeat" description="TPR" evidence="5">
    <location>
        <begin position="162"/>
        <end position="195"/>
    </location>
</feature>
<dbReference type="GO" id="GO:0030313">
    <property type="term" value="C:cell envelope"/>
    <property type="evidence" value="ECO:0007669"/>
    <property type="project" value="UniProtKB-SubCell"/>
</dbReference>
<evidence type="ECO:0000256" key="4">
    <source>
        <dbReference type="ARBA" id="ARBA00022803"/>
    </source>
</evidence>
<evidence type="ECO:0000256" key="2">
    <source>
        <dbReference type="ARBA" id="ARBA00022737"/>
    </source>
</evidence>
<dbReference type="InterPro" id="IPR019734">
    <property type="entry name" value="TPR_rpt"/>
</dbReference>
<evidence type="ECO:0000259" key="7">
    <source>
        <dbReference type="Pfam" id="PF23892"/>
    </source>
</evidence>
<dbReference type="KEGG" id="izh:FEM41_22665"/>
<keyword evidence="2" id="KW-0677">Repeat</keyword>
<dbReference type="PANTHER" id="PTHR47870">
    <property type="entry name" value="CYTOCHROME C-TYPE BIOGENESIS PROTEIN CCMH"/>
    <property type="match status" value="1"/>
</dbReference>
<dbReference type="RefSeq" id="WP_138098707.1">
    <property type="nucleotide sequence ID" value="NZ_CP040428.1"/>
</dbReference>
<dbReference type="InterPro" id="IPR056413">
    <property type="entry name" value="TPR_CcmH_CycH"/>
</dbReference>
<dbReference type="InterPro" id="IPR011990">
    <property type="entry name" value="TPR-like_helical_dom_sf"/>
</dbReference>
<feature type="transmembrane region" description="Helical" evidence="6">
    <location>
        <begin position="88"/>
        <end position="106"/>
    </location>
</feature>
<feature type="domain" description="Cytochrome c-type biogenesis protein H Ig-like" evidence="7">
    <location>
        <begin position="291"/>
        <end position="396"/>
    </location>
</feature>
<name>A0A4P8YN13_9ENTR</name>
<evidence type="ECO:0000256" key="1">
    <source>
        <dbReference type="ARBA" id="ARBA00004196"/>
    </source>
</evidence>
<sequence>MTLLIVTIIVLLMAVSLLLFVPWGRAQSPDRNEMNRAFYHARLQELEQDNAPVSPEQRARMVEELQQNLLQDIPDEPGSRDARASSRWILLPAVLLLAAVSIGVFLKTSGVSKVREWQAVTQQTPALMQRVMDPNAQPLNMEEMARLGLGLRTRLQDDPTNVQAWQMLGRIGMVLNNASTATEAFERAWKLAPDNTSVRLDYAEVLTRSADPQDNQQGGAMLREMLRADHTNIRVLSLLAFNAFEQKQYQEAIGAWQIMLRLLPANDERRAVIERSVAQAKVESGVDNVKLAVTITLTPEAKKTLPENGILFISVTDGESNVPVAVKKLPLSHFPLSLTLDDTDAMMSNRPLSGLHRGVVKVHISQNGRPEPQSGDWLGESATIALPAQGPVAVEVSRQQP</sequence>
<dbReference type="NCBIfam" id="TIGR03142">
    <property type="entry name" value="cytochro_ccmI"/>
    <property type="match status" value="1"/>
</dbReference>
<dbReference type="InterPro" id="IPR017560">
    <property type="entry name" value="Cyt_c_biogenesis_CcmI"/>
</dbReference>
<protein>
    <submittedName>
        <fullName evidence="9">C-type cytochrome biogenesis protein CcmI</fullName>
    </submittedName>
</protein>
<keyword evidence="3" id="KW-0201">Cytochrome c-type biogenesis</keyword>
<dbReference type="PROSITE" id="PS50005">
    <property type="entry name" value="TPR"/>
    <property type="match status" value="1"/>
</dbReference>
<evidence type="ECO:0000256" key="3">
    <source>
        <dbReference type="ARBA" id="ARBA00022748"/>
    </source>
</evidence>
<dbReference type="InterPro" id="IPR056412">
    <property type="entry name" value="Ig_CycH"/>
</dbReference>
<organism evidence="9 10">
    <name type="scientific">Jejubacter calystegiae</name>
    <dbReference type="NCBI Taxonomy" id="2579935"/>
    <lineage>
        <taxon>Bacteria</taxon>
        <taxon>Pseudomonadati</taxon>
        <taxon>Pseudomonadota</taxon>
        <taxon>Gammaproteobacteria</taxon>
        <taxon>Enterobacterales</taxon>
        <taxon>Enterobacteriaceae</taxon>
        <taxon>Jejubacter</taxon>
    </lineage>
</organism>
<evidence type="ECO:0000313" key="10">
    <source>
        <dbReference type="Proteomes" id="UP000302163"/>
    </source>
</evidence>
<evidence type="ECO:0000313" key="9">
    <source>
        <dbReference type="EMBL" id="QCT22251.1"/>
    </source>
</evidence>
<dbReference type="Gene3D" id="1.25.40.10">
    <property type="entry name" value="Tetratricopeptide repeat domain"/>
    <property type="match status" value="1"/>
</dbReference>
<dbReference type="Pfam" id="PF23892">
    <property type="entry name" value="Ig_CycH"/>
    <property type="match status" value="1"/>
</dbReference>
<dbReference type="GO" id="GO:0005886">
    <property type="term" value="C:plasma membrane"/>
    <property type="evidence" value="ECO:0007669"/>
    <property type="project" value="TreeGrafter"/>
</dbReference>
<dbReference type="Proteomes" id="UP000302163">
    <property type="component" value="Chromosome"/>
</dbReference>
<evidence type="ECO:0000259" key="8">
    <source>
        <dbReference type="Pfam" id="PF23914"/>
    </source>
</evidence>
<dbReference type="OrthoDB" id="9776053at2"/>
<reference evidence="9 10" key="1">
    <citation type="submission" date="2019-05" db="EMBL/GenBank/DDBJ databases">
        <title>Complete genome sequence of Izhakiella calystegiae KSNA2, an endophyte isolated from beach morning glory (Calystegia soldanella).</title>
        <authorList>
            <person name="Jiang L."/>
            <person name="Jeong J.C."/>
            <person name="Kim C.Y."/>
            <person name="Kim D.H."/>
            <person name="Kim S.W."/>
            <person name="Lee j."/>
        </authorList>
    </citation>
    <scope>NUCLEOTIDE SEQUENCE [LARGE SCALE GENOMIC DNA]</scope>
    <source>
        <strain evidence="9 10">KSNA2</strain>
    </source>
</reference>
<dbReference type="PANTHER" id="PTHR47870:SF1">
    <property type="entry name" value="CYTOCHROME C-TYPE BIOGENESIS PROTEIN CCMH"/>
    <property type="match status" value="1"/>
</dbReference>
<evidence type="ECO:0000256" key="5">
    <source>
        <dbReference type="PROSITE-ProRule" id="PRU00339"/>
    </source>
</evidence>
<keyword evidence="4 5" id="KW-0802">TPR repeat</keyword>
<dbReference type="Pfam" id="PF23914">
    <property type="entry name" value="TPR_CcmH_CycH"/>
    <property type="match status" value="1"/>
</dbReference>
<dbReference type="AlphaFoldDB" id="A0A4P8YN13"/>
<feature type="domain" description="Cytochrome c-type biogenesis protein H TPR" evidence="8">
    <location>
        <begin position="113"/>
        <end position="270"/>
    </location>
</feature>
<dbReference type="InterPro" id="IPR051263">
    <property type="entry name" value="C-type_cytochrome_biogenesis"/>
</dbReference>
<keyword evidence="6" id="KW-0472">Membrane</keyword>
<comment type="subcellular location">
    <subcellularLocation>
        <location evidence="1">Cell envelope</location>
    </subcellularLocation>
</comment>
<dbReference type="SUPFAM" id="SSF48452">
    <property type="entry name" value="TPR-like"/>
    <property type="match status" value="1"/>
</dbReference>
<keyword evidence="10" id="KW-1185">Reference proteome</keyword>
<accession>A0A4P8YN13</accession>
<dbReference type="EMBL" id="CP040428">
    <property type="protein sequence ID" value="QCT22251.1"/>
    <property type="molecule type" value="Genomic_DNA"/>
</dbReference>
<proteinExistence type="predicted"/>